<proteinExistence type="predicted"/>
<dbReference type="AlphaFoldDB" id="A0AAD4UXI6"/>
<organism evidence="1 2">
    <name type="scientific">Prunus dulcis</name>
    <name type="common">Almond</name>
    <name type="synonym">Amygdalus dulcis</name>
    <dbReference type="NCBI Taxonomy" id="3755"/>
    <lineage>
        <taxon>Eukaryota</taxon>
        <taxon>Viridiplantae</taxon>
        <taxon>Streptophyta</taxon>
        <taxon>Embryophyta</taxon>
        <taxon>Tracheophyta</taxon>
        <taxon>Spermatophyta</taxon>
        <taxon>Magnoliopsida</taxon>
        <taxon>eudicotyledons</taxon>
        <taxon>Gunneridae</taxon>
        <taxon>Pentapetalae</taxon>
        <taxon>rosids</taxon>
        <taxon>fabids</taxon>
        <taxon>Rosales</taxon>
        <taxon>Rosaceae</taxon>
        <taxon>Amygdaloideae</taxon>
        <taxon>Amygdaleae</taxon>
        <taxon>Prunus</taxon>
    </lineage>
</organism>
<evidence type="ECO:0008006" key="3">
    <source>
        <dbReference type="Google" id="ProtNLM"/>
    </source>
</evidence>
<comment type="caution">
    <text evidence="1">The sequence shown here is derived from an EMBL/GenBank/DDBJ whole genome shotgun (WGS) entry which is preliminary data.</text>
</comment>
<name>A0AAD4UXI6_PRUDU</name>
<dbReference type="Proteomes" id="UP001054821">
    <property type="component" value="Chromosome 8"/>
</dbReference>
<gene>
    <name evidence="1" type="ORF">L3X38_043304</name>
</gene>
<protein>
    <recommendedName>
        <fullName evidence="3">DUF4283 domain-containing protein</fullName>
    </recommendedName>
</protein>
<keyword evidence="2" id="KW-1185">Reference proteome</keyword>
<accession>A0AAD4UXI6</accession>
<reference evidence="1 2" key="1">
    <citation type="journal article" date="2022" name="G3 (Bethesda)">
        <title>Whole-genome sequence and methylome profiling of the almond [Prunus dulcis (Mill.) D.A. Webb] cultivar 'Nonpareil'.</title>
        <authorList>
            <person name="D'Amico-Willman K.M."/>
            <person name="Ouma W.Z."/>
            <person name="Meulia T."/>
            <person name="Sideli G.M."/>
            <person name="Gradziel T.M."/>
            <person name="Fresnedo-Ramirez J."/>
        </authorList>
    </citation>
    <scope>NUCLEOTIDE SEQUENCE [LARGE SCALE GENOMIC DNA]</scope>
    <source>
        <strain evidence="1">Clone GOH B32 T37-40</strain>
    </source>
</reference>
<evidence type="ECO:0000313" key="1">
    <source>
        <dbReference type="EMBL" id="KAI5314128.1"/>
    </source>
</evidence>
<sequence>MKMNLWSNWESLGLSSLEQGPKHVGAVIAEKMPNRGAIKNLLRTAWQEWPTELAIEDIDMAMVPYWVQIRGVPLNFCSEENIEKMESKIGEVLQY</sequence>
<evidence type="ECO:0000313" key="2">
    <source>
        <dbReference type="Proteomes" id="UP001054821"/>
    </source>
</evidence>
<dbReference type="EMBL" id="JAJFAZ020000008">
    <property type="protein sequence ID" value="KAI5314128.1"/>
    <property type="molecule type" value="Genomic_DNA"/>
</dbReference>